<name>A0A4C1XLR5_EUMVA</name>
<dbReference type="Proteomes" id="UP000299102">
    <property type="component" value="Unassembled WGS sequence"/>
</dbReference>
<comment type="caution">
    <text evidence="1">The sequence shown here is derived from an EMBL/GenBank/DDBJ whole genome shotgun (WGS) entry which is preliminary data.</text>
</comment>
<organism evidence="1 2">
    <name type="scientific">Eumeta variegata</name>
    <name type="common">Bagworm moth</name>
    <name type="synonym">Eumeta japonica</name>
    <dbReference type="NCBI Taxonomy" id="151549"/>
    <lineage>
        <taxon>Eukaryota</taxon>
        <taxon>Metazoa</taxon>
        <taxon>Ecdysozoa</taxon>
        <taxon>Arthropoda</taxon>
        <taxon>Hexapoda</taxon>
        <taxon>Insecta</taxon>
        <taxon>Pterygota</taxon>
        <taxon>Neoptera</taxon>
        <taxon>Endopterygota</taxon>
        <taxon>Lepidoptera</taxon>
        <taxon>Glossata</taxon>
        <taxon>Ditrysia</taxon>
        <taxon>Tineoidea</taxon>
        <taxon>Psychidae</taxon>
        <taxon>Oiketicinae</taxon>
        <taxon>Eumeta</taxon>
    </lineage>
</organism>
<proteinExistence type="predicted"/>
<dbReference type="AlphaFoldDB" id="A0A4C1XLR5"/>
<protein>
    <submittedName>
        <fullName evidence="1">Uncharacterized protein</fullName>
    </submittedName>
</protein>
<evidence type="ECO:0000313" key="1">
    <source>
        <dbReference type="EMBL" id="GBP64701.1"/>
    </source>
</evidence>
<dbReference type="EMBL" id="BGZK01000906">
    <property type="protein sequence ID" value="GBP64701.1"/>
    <property type="molecule type" value="Genomic_DNA"/>
</dbReference>
<reference evidence="1 2" key="1">
    <citation type="journal article" date="2019" name="Commun. Biol.">
        <title>The bagworm genome reveals a unique fibroin gene that provides high tensile strength.</title>
        <authorList>
            <person name="Kono N."/>
            <person name="Nakamura H."/>
            <person name="Ohtoshi R."/>
            <person name="Tomita M."/>
            <person name="Numata K."/>
            <person name="Arakawa K."/>
        </authorList>
    </citation>
    <scope>NUCLEOTIDE SEQUENCE [LARGE SCALE GENOMIC DNA]</scope>
</reference>
<keyword evidence="2" id="KW-1185">Reference proteome</keyword>
<dbReference type="OrthoDB" id="8023920at2759"/>
<evidence type="ECO:0000313" key="2">
    <source>
        <dbReference type="Proteomes" id="UP000299102"/>
    </source>
</evidence>
<sequence length="131" mass="15178">MKVPDQDLYFLKRLEVYETVDNFISKAALNKFSQHLWYSSEEITVRFDDEVNEQTKRNIVVNLQRESLDDSGNRYIPLKDVSDYFYVQRQSKPTLKSLDSRRPPLAKTSTIGQCDHASRALVSITECSIAL</sequence>
<accession>A0A4C1XLR5</accession>
<gene>
    <name evidence="1" type="ORF">EVAR_59867_1</name>
</gene>